<name>A0A286UGF5_9AGAM</name>
<gene>
    <name evidence="1" type="ORF">PNOK_0553900</name>
</gene>
<keyword evidence="2" id="KW-1185">Reference proteome</keyword>
<sequence length="125" mass="13720">MSLQAEKRRDLHALAPQPTLASPVDAIDMLKKDVPKNFLSHVLVGVEKRPFGHQYIAASCSALFTSFGSEAPSSFLIFANARCLSSGRMEKKLPSTNRTPRVYRGGATMLLAYMPPNIKLEGSRN</sequence>
<accession>A0A286UGF5</accession>
<proteinExistence type="predicted"/>
<protein>
    <submittedName>
        <fullName evidence="1">Uncharacterized protein</fullName>
    </submittedName>
</protein>
<dbReference type="EMBL" id="NBII01000005">
    <property type="protein sequence ID" value="PAV18696.1"/>
    <property type="molecule type" value="Genomic_DNA"/>
</dbReference>
<evidence type="ECO:0000313" key="2">
    <source>
        <dbReference type="Proteomes" id="UP000217199"/>
    </source>
</evidence>
<dbReference type="InParanoid" id="A0A286UGF5"/>
<dbReference type="Proteomes" id="UP000217199">
    <property type="component" value="Unassembled WGS sequence"/>
</dbReference>
<evidence type="ECO:0000313" key="1">
    <source>
        <dbReference type="EMBL" id="PAV18696.1"/>
    </source>
</evidence>
<organism evidence="1 2">
    <name type="scientific">Pyrrhoderma noxium</name>
    <dbReference type="NCBI Taxonomy" id="2282107"/>
    <lineage>
        <taxon>Eukaryota</taxon>
        <taxon>Fungi</taxon>
        <taxon>Dikarya</taxon>
        <taxon>Basidiomycota</taxon>
        <taxon>Agaricomycotina</taxon>
        <taxon>Agaricomycetes</taxon>
        <taxon>Hymenochaetales</taxon>
        <taxon>Hymenochaetaceae</taxon>
        <taxon>Pyrrhoderma</taxon>
    </lineage>
</organism>
<comment type="caution">
    <text evidence="1">The sequence shown here is derived from an EMBL/GenBank/DDBJ whole genome shotgun (WGS) entry which is preliminary data.</text>
</comment>
<reference evidence="1 2" key="1">
    <citation type="journal article" date="2017" name="Mol. Ecol.">
        <title>Comparative and population genomic landscape of Phellinus noxius: A hypervariable fungus causing root rot in trees.</title>
        <authorList>
            <person name="Chung C.L."/>
            <person name="Lee T.J."/>
            <person name="Akiba M."/>
            <person name="Lee H.H."/>
            <person name="Kuo T.H."/>
            <person name="Liu D."/>
            <person name="Ke H.M."/>
            <person name="Yokoi T."/>
            <person name="Roa M.B."/>
            <person name="Lu M.J."/>
            <person name="Chang Y.Y."/>
            <person name="Ann P.J."/>
            <person name="Tsai J.N."/>
            <person name="Chen C.Y."/>
            <person name="Tzean S.S."/>
            <person name="Ota Y."/>
            <person name="Hattori T."/>
            <person name="Sahashi N."/>
            <person name="Liou R.F."/>
            <person name="Kikuchi T."/>
            <person name="Tsai I.J."/>
        </authorList>
    </citation>
    <scope>NUCLEOTIDE SEQUENCE [LARGE SCALE GENOMIC DNA]</scope>
    <source>
        <strain evidence="1 2">FFPRI411160</strain>
    </source>
</reference>
<dbReference type="AlphaFoldDB" id="A0A286UGF5"/>